<dbReference type="AlphaFoldDB" id="E9GZJ6"/>
<dbReference type="EMBL" id="GL732578">
    <property type="protein sequence ID" value="EFX75005.1"/>
    <property type="molecule type" value="Genomic_DNA"/>
</dbReference>
<evidence type="ECO:0000256" key="1">
    <source>
        <dbReference type="ARBA" id="ARBA00022658"/>
    </source>
</evidence>
<keyword evidence="1" id="KW-0344">Guanine-nucleotide releasing factor</keyword>
<accession>E9GZJ6</accession>
<gene>
    <name evidence="2" type="ORF">DAPPUDRAFT_306894</name>
</gene>
<name>E9GZJ6_DAPPU</name>
<sequence length="186" mass="20206">MQGSALVRLFHAFTHECICDVNLAPAVNKMLSGCDDIIRQHKAACLRVTSMMLFRDLLWVGTSAGVILTIPTPHLTPTSSRLSSPPCVTGLSHGHTGHVRFLTCVEAIRDSHILRSSRLHHTHHGLSLKSKDSLAGVLSSTSNISSHGTRLLVISGGDGYEDFRHSGLSDTVGREDSTNHLLLWQV</sequence>
<dbReference type="GO" id="GO:0005085">
    <property type="term" value="F:guanyl-nucleotide exchange factor activity"/>
    <property type="evidence" value="ECO:0007669"/>
    <property type="project" value="UniProtKB-KW"/>
</dbReference>
<dbReference type="HOGENOM" id="CLU_1706116_0_0_1"/>
<dbReference type="KEGG" id="dpx:DAPPUDRAFT_306894"/>
<protein>
    <submittedName>
        <fullName evidence="2">Uncharacterized protein</fullName>
    </submittedName>
</protein>
<dbReference type="STRING" id="6669.E9GZJ6"/>
<dbReference type="OMA" id="FTHECIC"/>
<dbReference type="PANTHER" id="PTHR12877">
    <property type="entry name" value="RHO GUANINE NUCLEOTIDE EXCHANGE FACTOR"/>
    <property type="match status" value="1"/>
</dbReference>
<organism evidence="2 3">
    <name type="scientific">Daphnia pulex</name>
    <name type="common">Water flea</name>
    <dbReference type="NCBI Taxonomy" id="6669"/>
    <lineage>
        <taxon>Eukaryota</taxon>
        <taxon>Metazoa</taxon>
        <taxon>Ecdysozoa</taxon>
        <taxon>Arthropoda</taxon>
        <taxon>Crustacea</taxon>
        <taxon>Branchiopoda</taxon>
        <taxon>Diplostraca</taxon>
        <taxon>Cladocera</taxon>
        <taxon>Anomopoda</taxon>
        <taxon>Daphniidae</taxon>
        <taxon>Daphnia</taxon>
    </lineage>
</organism>
<dbReference type="InterPro" id="IPR039919">
    <property type="entry name" value="ARHGEF10/ARHGEF17"/>
</dbReference>
<evidence type="ECO:0000313" key="2">
    <source>
        <dbReference type="EMBL" id="EFX75005.1"/>
    </source>
</evidence>
<keyword evidence="3" id="KW-1185">Reference proteome</keyword>
<evidence type="ECO:0000313" key="3">
    <source>
        <dbReference type="Proteomes" id="UP000000305"/>
    </source>
</evidence>
<dbReference type="Pfam" id="PF19056">
    <property type="entry name" value="WD40_2"/>
    <property type="match status" value="1"/>
</dbReference>
<proteinExistence type="predicted"/>
<dbReference type="Proteomes" id="UP000000305">
    <property type="component" value="Unassembled WGS sequence"/>
</dbReference>
<dbReference type="PhylomeDB" id="E9GZJ6"/>
<dbReference type="eggNOG" id="KOG3522">
    <property type="taxonomic scope" value="Eukaryota"/>
</dbReference>
<dbReference type="OrthoDB" id="4066896at2759"/>
<dbReference type="PANTHER" id="PTHR12877:SF15">
    <property type="entry name" value="RHO GUANINE NUCLEOTIDE EXCHANGE FACTOR 17"/>
    <property type="match status" value="1"/>
</dbReference>
<dbReference type="InParanoid" id="E9GZJ6"/>
<reference evidence="2 3" key="1">
    <citation type="journal article" date="2011" name="Science">
        <title>The ecoresponsive genome of Daphnia pulex.</title>
        <authorList>
            <person name="Colbourne J.K."/>
            <person name="Pfrender M.E."/>
            <person name="Gilbert D."/>
            <person name="Thomas W.K."/>
            <person name="Tucker A."/>
            <person name="Oakley T.H."/>
            <person name="Tokishita S."/>
            <person name="Aerts A."/>
            <person name="Arnold G.J."/>
            <person name="Basu M.K."/>
            <person name="Bauer D.J."/>
            <person name="Caceres C.E."/>
            <person name="Carmel L."/>
            <person name="Casola C."/>
            <person name="Choi J.H."/>
            <person name="Detter J.C."/>
            <person name="Dong Q."/>
            <person name="Dusheyko S."/>
            <person name="Eads B.D."/>
            <person name="Frohlich T."/>
            <person name="Geiler-Samerotte K.A."/>
            <person name="Gerlach D."/>
            <person name="Hatcher P."/>
            <person name="Jogdeo S."/>
            <person name="Krijgsveld J."/>
            <person name="Kriventseva E.V."/>
            <person name="Kultz D."/>
            <person name="Laforsch C."/>
            <person name="Lindquist E."/>
            <person name="Lopez J."/>
            <person name="Manak J.R."/>
            <person name="Muller J."/>
            <person name="Pangilinan J."/>
            <person name="Patwardhan R.P."/>
            <person name="Pitluck S."/>
            <person name="Pritham E.J."/>
            <person name="Rechtsteiner A."/>
            <person name="Rho M."/>
            <person name="Rogozin I.B."/>
            <person name="Sakarya O."/>
            <person name="Salamov A."/>
            <person name="Schaack S."/>
            <person name="Shapiro H."/>
            <person name="Shiga Y."/>
            <person name="Skalitzky C."/>
            <person name="Smith Z."/>
            <person name="Souvorov A."/>
            <person name="Sung W."/>
            <person name="Tang Z."/>
            <person name="Tsuchiya D."/>
            <person name="Tu H."/>
            <person name="Vos H."/>
            <person name="Wang M."/>
            <person name="Wolf Y.I."/>
            <person name="Yamagata H."/>
            <person name="Yamada T."/>
            <person name="Ye Y."/>
            <person name="Shaw J.R."/>
            <person name="Andrews J."/>
            <person name="Crease T.J."/>
            <person name="Tang H."/>
            <person name="Lucas S.M."/>
            <person name="Robertson H.M."/>
            <person name="Bork P."/>
            <person name="Koonin E.V."/>
            <person name="Zdobnov E.M."/>
            <person name="Grigoriev I.V."/>
            <person name="Lynch M."/>
            <person name="Boore J.L."/>
        </authorList>
    </citation>
    <scope>NUCLEOTIDE SEQUENCE [LARGE SCALE GENOMIC DNA]</scope>
</reference>